<evidence type="ECO:0000256" key="4">
    <source>
        <dbReference type="ARBA" id="ARBA00022705"/>
    </source>
</evidence>
<proteinExistence type="inferred from homology"/>
<dbReference type="GO" id="GO:0003688">
    <property type="term" value="F:DNA replication origin binding"/>
    <property type="evidence" value="ECO:0007669"/>
    <property type="project" value="TreeGrafter"/>
</dbReference>
<comment type="similarity">
    <text evidence="2">Belongs to the ORC4 family.</text>
</comment>
<dbReference type="AlphaFoldDB" id="A0A642UYP7"/>
<comment type="caution">
    <text evidence="9">The sequence shown here is derived from an EMBL/GenBank/DDBJ whole genome shotgun (WGS) entry which is preliminary data.</text>
</comment>
<evidence type="ECO:0000313" key="10">
    <source>
        <dbReference type="Proteomes" id="UP000449547"/>
    </source>
</evidence>
<dbReference type="GeneID" id="54778999"/>
<reference evidence="9 10" key="1">
    <citation type="submission" date="2019-07" db="EMBL/GenBank/DDBJ databases">
        <title>Genome assembly of two rare yeast pathogens: Diutina rugosa and Trichomonascus ciferrii.</title>
        <authorList>
            <person name="Mixao V."/>
            <person name="Saus E."/>
            <person name="Hansen A."/>
            <person name="Lass-Flor C."/>
            <person name="Gabaldon T."/>
        </authorList>
    </citation>
    <scope>NUCLEOTIDE SEQUENCE [LARGE SCALE GENOMIC DNA]</scope>
    <source>
        <strain evidence="9 10">CBS 613</strain>
    </source>
</reference>
<evidence type="ECO:0000256" key="2">
    <source>
        <dbReference type="ARBA" id="ARBA00005334"/>
    </source>
</evidence>
<keyword evidence="4" id="KW-0235">DNA replication</keyword>
<dbReference type="FunFam" id="3.40.50.300:FF:001499">
    <property type="entry name" value="Origin recognition complex subunit 4, putative"/>
    <property type="match status" value="1"/>
</dbReference>
<dbReference type="Proteomes" id="UP000449547">
    <property type="component" value="Unassembled WGS sequence"/>
</dbReference>
<evidence type="ECO:0000256" key="7">
    <source>
        <dbReference type="SAM" id="MobiDB-lite"/>
    </source>
</evidence>
<dbReference type="PANTHER" id="PTHR12087">
    <property type="entry name" value="ORIGIN RECOGNITION COMPLEX SUBUNIT 4"/>
    <property type="match status" value="1"/>
</dbReference>
<dbReference type="OrthoDB" id="343623at2759"/>
<gene>
    <name evidence="9" type="ORF">DIURU_000346</name>
</gene>
<dbReference type="EMBL" id="SWFT01000018">
    <property type="protein sequence ID" value="KAA8907936.1"/>
    <property type="molecule type" value="Genomic_DNA"/>
</dbReference>
<dbReference type="VEuPathDB" id="FungiDB:DIURU_000346"/>
<dbReference type="Pfam" id="PF14629">
    <property type="entry name" value="ORC4_C"/>
    <property type="match status" value="1"/>
</dbReference>
<dbReference type="Pfam" id="PF13191">
    <property type="entry name" value="AAA_16"/>
    <property type="match status" value="1"/>
</dbReference>
<evidence type="ECO:0000259" key="8">
    <source>
        <dbReference type="SMART" id="SM00382"/>
    </source>
</evidence>
<feature type="region of interest" description="Disordered" evidence="7">
    <location>
        <begin position="1"/>
        <end position="73"/>
    </location>
</feature>
<dbReference type="RefSeq" id="XP_034014868.1">
    <property type="nucleotide sequence ID" value="XM_034156224.1"/>
</dbReference>
<sequence>MDRHGFTRELSGTPEPNNHQDQLNKLDENTSQNAFLDQLRSASSSPPKRSSPPTPSDPSPSKKTRGEPLVSVHDADLVREQVTRQLMGDFHWLEQSSLGSTYKQLHTMITNTVRDHEGHSVLLVGPRGSGKTAMVNRALDQINRDYPDQFLPIYLNCFIHNADHVALREIARTMDAAWRQSDENVSSDAKVFETRSINDTFNNVLQTLESGNKDRLAVIFIIDEFDKLALSSSQQTLLYNLFEVAQTSKNPMCIIGITPRITSRELLEKRVLSRFSQRVLAVNHSRTKEQFWQDLRPGLRVPESVAAQLDNPKYAQIWNQWVDKAYEENTTLTRIIFDVYATTKSFKQVNQHLVTAVTRITPEDPLPRDSDLIRLVMNHHPYNTISQQIASLSPLELHLVIAACRDAEKRNSEGVVNFNSAYKEYKLMIDDHNTQAAVGGTNSRLESMISAQFQVAQRVWSIEVCRNCWRNLFKMKVLVEVSGTGIESNAKIIPDSMMVQLDVTLMEVRHLTVEGSIERRLTVL</sequence>
<comment type="subcellular location">
    <subcellularLocation>
        <location evidence="1">Nucleus</location>
    </subcellularLocation>
</comment>
<evidence type="ECO:0000256" key="1">
    <source>
        <dbReference type="ARBA" id="ARBA00004123"/>
    </source>
</evidence>
<name>A0A642UYP7_DIURU</name>
<dbReference type="PANTHER" id="PTHR12087:SF0">
    <property type="entry name" value="ORIGIN RECOGNITION COMPLEX SUBUNIT 4"/>
    <property type="match status" value="1"/>
</dbReference>
<dbReference type="CDD" id="cd00009">
    <property type="entry name" value="AAA"/>
    <property type="match status" value="1"/>
</dbReference>
<dbReference type="InterPro" id="IPR003593">
    <property type="entry name" value="AAA+_ATPase"/>
</dbReference>
<dbReference type="GO" id="GO:0006270">
    <property type="term" value="P:DNA replication initiation"/>
    <property type="evidence" value="ECO:0007669"/>
    <property type="project" value="TreeGrafter"/>
</dbReference>
<keyword evidence="5" id="KW-0238">DNA-binding</keyword>
<keyword evidence="10" id="KW-1185">Reference proteome</keyword>
<evidence type="ECO:0000256" key="3">
    <source>
        <dbReference type="ARBA" id="ARBA00019083"/>
    </source>
</evidence>
<dbReference type="InterPro" id="IPR027417">
    <property type="entry name" value="P-loop_NTPase"/>
</dbReference>
<dbReference type="InterPro" id="IPR016527">
    <property type="entry name" value="ORC4"/>
</dbReference>
<dbReference type="InterPro" id="IPR041664">
    <property type="entry name" value="AAA_16"/>
</dbReference>
<keyword evidence="6" id="KW-0539">Nucleus</keyword>
<dbReference type="Gene3D" id="3.40.50.300">
    <property type="entry name" value="P-loop containing nucleotide triphosphate hydrolases"/>
    <property type="match status" value="1"/>
</dbReference>
<evidence type="ECO:0000256" key="5">
    <source>
        <dbReference type="ARBA" id="ARBA00023125"/>
    </source>
</evidence>
<feature type="compositionally biased region" description="Pro residues" evidence="7">
    <location>
        <begin position="49"/>
        <end position="58"/>
    </location>
</feature>
<protein>
    <recommendedName>
        <fullName evidence="3">Origin recognition complex subunit 4</fullName>
    </recommendedName>
</protein>
<dbReference type="SUPFAM" id="SSF52540">
    <property type="entry name" value="P-loop containing nucleoside triphosphate hydrolases"/>
    <property type="match status" value="1"/>
</dbReference>
<dbReference type="OMA" id="QRIIYMP"/>
<dbReference type="InterPro" id="IPR032705">
    <property type="entry name" value="ORC4_C"/>
</dbReference>
<accession>A0A642UYP7</accession>
<evidence type="ECO:0000256" key="6">
    <source>
        <dbReference type="ARBA" id="ARBA00023242"/>
    </source>
</evidence>
<dbReference type="GO" id="GO:0005664">
    <property type="term" value="C:nuclear origin of replication recognition complex"/>
    <property type="evidence" value="ECO:0007669"/>
    <property type="project" value="TreeGrafter"/>
</dbReference>
<feature type="domain" description="AAA+ ATPase" evidence="8">
    <location>
        <begin position="117"/>
        <end position="286"/>
    </location>
</feature>
<evidence type="ECO:0000313" key="9">
    <source>
        <dbReference type="EMBL" id="KAA8907936.1"/>
    </source>
</evidence>
<dbReference type="SMART" id="SM00382">
    <property type="entry name" value="AAA"/>
    <property type="match status" value="1"/>
</dbReference>
<organism evidence="9 10">
    <name type="scientific">Diutina rugosa</name>
    <name type="common">Yeast</name>
    <name type="synonym">Candida rugosa</name>
    <dbReference type="NCBI Taxonomy" id="5481"/>
    <lineage>
        <taxon>Eukaryota</taxon>
        <taxon>Fungi</taxon>
        <taxon>Dikarya</taxon>
        <taxon>Ascomycota</taxon>
        <taxon>Saccharomycotina</taxon>
        <taxon>Pichiomycetes</taxon>
        <taxon>Debaryomycetaceae</taxon>
        <taxon>Diutina</taxon>
    </lineage>
</organism>